<sequence length="106" mass="11800">MSQHQIYTASDPANAHIVRDYLAGHGIDAHIRGQFLWGGMGELPANAYPTLWVTDPDQVDPARALIRRFEADDTATRQAWRCRSCGEDLAGQFDACWRCGRGRPGD</sequence>
<dbReference type="InterPro" id="IPR038236">
    <property type="entry name" value="GlpG_N_sf"/>
</dbReference>
<dbReference type="InterPro" id="IPR018551">
    <property type="entry name" value="DUF2007"/>
</dbReference>
<gene>
    <name evidence="2" type="ORF">RM531_14545</name>
</gene>
<dbReference type="Gene3D" id="3.30.70.2350">
    <property type="match status" value="1"/>
</dbReference>
<dbReference type="RefSeq" id="WP_311660291.1">
    <property type="nucleotide sequence ID" value="NZ_JAVRHY010000019.1"/>
</dbReference>
<evidence type="ECO:0000259" key="1">
    <source>
        <dbReference type="Pfam" id="PF09413"/>
    </source>
</evidence>
<comment type="caution">
    <text evidence="2">The sequence shown here is derived from an EMBL/GenBank/DDBJ whole genome shotgun (WGS) entry which is preliminary data.</text>
</comment>
<dbReference type="Pfam" id="PF09413">
    <property type="entry name" value="DUF2007"/>
    <property type="match status" value="1"/>
</dbReference>
<reference evidence="2 3" key="1">
    <citation type="submission" date="2023-09" db="EMBL/GenBank/DDBJ databases">
        <authorList>
            <person name="Rey-Velasco X."/>
        </authorList>
    </citation>
    <scope>NUCLEOTIDE SEQUENCE [LARGE SCALE GENOMIC DNA]</scope>
    <source>
        <strain evidence="2 3">P385</strain>
    </source>
</reference>
<accession>A0ABU3BC63</accession>
<dbReference type="Proteomes" id="UP001259982">
    <property type="component" value="Unassembled WGS sequence"/>
</dbReference>
<organism evidence="2 3">
    <name type="scientific">Spectribacter acetivorans</name>
    <dbReference type="NCBI Taxonomy" id="3075603"/>
    <lineage>
        <taxon>Bacteria</taxon>
        <taxon>Pseudomonadati</taxon>
        <taxon>Pseudomonadota</taxon>
        <taxon>Gammaproteobacteria</taxon>
        <taxon>Salinisphaerales</taxon>
        <taxon>Salinisphaeraceae</taxon>
        <taxon>Spectribacter</taxon>
    </lineage>
</organism>
<dbReference type="EMBL" id="JAVRHY010000019">
    <property type="protein sequence ID" value="MDT0619695.1"/>
    <property type="molecule type" value="Genomic_DNA"/>
</dbReference>
<protein>
    <submittedName>
        <fullName evidence="2">DUF2007 domain-containing protein</fullName>
    </submittedName>
</protein>
<keyword evidence="3" id="KW-1185">Reference proteome</keyword>
<name>A0ABU3BC63_9GAMM</name>
<feature type="domain" description="DUF2007" evidence="1">
    <location>
        <begin position="5"/>
        <end position="70"/>
    </location>
</feature>
<proteinExistence type="predicted"/>
<evidence type="ECO:0000313" key="3">
    <source>
        <dbReference type="Proteomes" id="UP001259982"/>
    </source>
</evidence>
<evidence type="ECO:0000313" key="2">
    <source>
        <dbReference type="EMBL" id="MDT0619695.1"/>
    </source>
</evidence>